<dbReference type="SUPFAM" id="SSF55298">
    <property type="entry name" value="YjgF-like"/>
    <property type="match status" value="1"/>
</dbReference>
<evidence type="ECO:0000313" key="2">
    <source>
        <dbReference type="EMBL" id="KAB1633689.1"/>
    </source>
</evidence>
<dbReference type="AlphaFoldDB" id="A0A7C8BQZ4"/>
<dbReference type="PANTHER" id="PTHR11803">
    <property type="entry name" value="2-IMINOBUTANOATE/2-IMINOPROPANOATE DEAMINASE RIDA"/>
    <property type="match status" value="1"/>
</dbReference>
<protein>
    <submittedName>
        <fullName evidence="2">RidA family protein</fullName>
    </submittedName>
</protein>
<dbReference type="PANTHER" id="PTHR11803:SF58">
    <property type="entry name" value="PROTEIN HMF1-RELATED"/>
    <property type="match status" value="1"/>
</dbReference>
<reference evidence="2 3" key="1">
    <citation type="submission" date="2019-09" db="EMBL/GenBank/DDBJ databases">
        <title>Phylogeny of genus Pseudoclavibacter and closely related genus.</title>
        <authorList>
            <person name="Li Y."/>
        </authorList>
    </citation>
    <scope>NUCLEOTIDE SEQUENCE [LARGE SCALE GENOMIC DNA]</scope>
    <source>
        <strain evidence="2 3">JCM 16921</strain>
    </source>
</reference>
<dbReference type="Proteomes" id="UP000481339">
    <property type="component" value="Unassembled WGS sequence"/>
</dbReference>
<dbReference type="Gene3D" id="3.30.1330.40">
    <property type="entry name" value="RutC-like"/>
    <property type="match status" value="1"/>
</dbReference>
<comment type="similarity">
    <text evidence="1">Belongs to the RutC family.</text>
</comment>
<evidence type="ECO:0000256" key="1">
    <source>
        <dbReference type="ARBA" id="ARBA00010552"/>
    </source>
</evidence>
<proteinExistence type="inferred from homology"/>
<evidence type="ECO:0000313" key="3">
    <source>
        <dbReference type="Proteomes" id="UP000481339"/>
    </source>
</evidence>
<keyword evidence="3" id="KW-1185">Reference proteome</keyword>
<dbReference type="OrthoDB" id="9815126at2"/>
<organism evidence="2 3">
    <name type="scientific">Pseudoclavibacter caeni</name>
    <dbReference type="NCBI Taxonomy" id="908846"/>
    <lineage>
        <taxon>Bacteria</taxon>
        <taxon>Bacillati</taxon>
        <taxon>Actinomycetota</taxon>
        <taxon>Actinomycetes</taxon>
        <taxon>Micrococcales</taxon>
        <taxon>Microbacteriaceae</taxon>
        <taxon>Pseudoclavibacter</taxon>
    </lineage>
</organism>
<sequence length="150" mass="15845">MPAVAPAAGASASTPTARWKERTGYRMVRTINVGSSVAAYSHATVSGGLVFTSGMTPHDPDTGAVRGETIEEQTRLSLALLERVLAAAGTDTAHLLQVQVHLDDIDADFAGFDRVYKEMIPAPHPPRATVGSHLPGYRIELTAIAALPED</sequence>
<dbReference type="InterPro" id="IPR035959">
    <property type="entry name" value="RutC-like_sf"/>
</dbReference>
<dbReference type="Pfam" id="PF01042">
    <property type="entry name" value="Ribonuc_L-PSP"/>
    <property type="match status" value="1"/>
</dbReference>
<accession>A0A7C8BQZ4</accession>
<comment type="caution">
    <text evidence="2">The sequence shown here is derived from an EMBL/GenBank/DDBJ whole genome shotgun (WGS) entry which is preliminary data.</text>
</comment>
<dbReference type="InterPro" id="IPR006175">
    <property type="entry name" value="YjgF/YER057c/UK114"/>
</dbReference>
<dbReference type="EMBL" id="WBKA01000001">
    <property type="protein sequence ID" value="KAB1633689.1"/>
    <property type="molecule type" value="Genomic_DNA"/>
</dbReference>
<name>A0A7C8BQZ4_9MICO</name>
<dbReference type="GO" id="GO:0019239">
    <property type="term" value="F:deaminase activity"/>
    <property type="evidence" value="ECO:0007669"/>
    <property type="project" value="TreeGrafter"/>
</dbReference>
<dbReference type="GO" id="GO:0005829">
    <property type="term" value="C:cytosol"/>
    <property type="evidence" value="ECO:0007669"/>
    <property type="project" value="TreeGrafter"/>
</dbReference>
<gene>
    <name evidence="2" type="ORF">F8O02_01825</name>
</gene>
<dbReference type="CDD" id="cd00448">
    <property type="entry name" value="YjgF_YER057c_UK114_family"/>
    <property type="match status" value="1"/>
</dbReference>